<protein>
    <submittedName>
        <fullName evidence="1">Uncharacterized protein</fullName>
    </submittedName>
</protein>
<dbReference type="VEuPathDB" id="ToxoDB:cyc_07736"/>
<dbReference type="EMBL" id="JROU02001393">
    <property type="protein sequence ID" value="OEH76619.1"/>
    <property type="molecule type" value="Genomic_DNA"/>
</dbReference>
<comment type="caution">
    <text evidence="1">The sequence shown here is derived from an EMBL/GenBank/DDBJ whole genome shotgun (WGS) entry which is preliminary data.</text>
</comment>
<dbReference type="InParanoid" id="A0A1D3CZP1"/>
<name>A0A1D3CZP1_9EIME</name>
<gene>
    <name evidence="1" type="ORF">cyc_07736</name>
</gene>
<organism evidence="1 2">
    <name type="scientific">Cyclospora cayetanensis</name>
    <dbReference type="NCBI Taxonomy" id="88456"/>
    <lineage>
        <taxon>Eukaryota</taxon>
        <taxon>Sar</taxon>
        <taxon>Alveolata</taxon>
        <taxon>Apicomplexa</taxon>
        <taxon>Conoidasida</taxon>
        <taxon>Coccidia</taxon>
        <taxon>Eucoccidiorida</taxon>
        <taxon>Eimeriorina</taxon>
        <taxon>Eimeriidae</taxon>
        <taxon>Cyclospora</taxon>
    </lineage>
</organism>
<dbReference type="AlphaFoldDB" id="A0A1D3CZP1"/>
<keyword evidence="2" id="KW-1185">Reference proteome</keyword>
<accession>A0A1D3CZP1</accession>
<evidence type="ECO:0000313" key="1">
    <source>
        <dbReference type="EMBL" id="OEH76619.1"/>
    </source>
</evidence>
<dbReference type="Proteomes" id="UP000095192">
    <property type="component" value="Unassembled WGS sequence"/>
</dbReference>
<evidence type="ECO:0000313" key="2">
    <source>
        <dbReference type="Proteomes" id="UP000095192"/>
    </source>
</evidence>
<sequence length="370" mass="40337">MVPQMGWRLVGEGGQHFVFANSSCPGVVVKFRKVNCSCRWLLTAQVYVHLQRLQQRWLQQTSSHRAAGSEMRAHLPVKGCITPLSHSPCSMPHETAAIYGKKGSKGVLHGSIHRAKGIQGSTVGFFKTTDRLRNRRKTFSSGFAADRGAVGPLMQIQRDTLWRQPTLFAKLRSLESTKRRSPTRLIRLEVSRHLDGNNSTGRWIRRSGVKAEVCASRESFAPQAQTKLAFPPPTLARLGINPAKSTRLAAVRSVPSGGARSLAGDVRQTPTFFGLPLENVELQRVGSAPVEVLQQFSSLAGSVAGILTGRASQDTCTTPQAACAVSLQPSGTACIARRALDCHALVFSAVFSSRAHPQPLQQERRRKPPP</sequence>
<proteinExistence type="predicted"/>
<reference evidence="1 2" key="1">
    <citation type="journal article" date="2016" name="BMC Genomics">
        <title>Comparative genomics reveals Cyclospora cayetanensis possesses coccidia-like metabolism and invasion components but unique surface antigens.</title>
        <authorList>
            <person name="Liu S."/>
            <person name="Wang L."/>
            <person name="Zheng H."/>
            <person name="Xu Z."/>
            <person name="Roellig D.M."/>
            <person name="Li N."/>
            <person name="Frace M.A."/>
            <person name="Tang K."/>
            <person name="Arrowood M.J."/>
            <person name="Moss D.M."/>
            <person name="Zhang L."/>
            <person name="Feng Y."/>
            <person name="Xiao L."/>
        </authorList>
    </citation>
    <scope>NUCLEOTIDE SEQUENCE [LARGE SCALE GENOMIC DNA]</scope>
    <source>
        <strain evidence="1 2">CHN_HEN01</strain>
    </source>
</reference>
<dbReference type="VEuPathDB" id="ToxoDB:LOC113147154"/>